<name>A0A1S6IUG0_9FIRM</name>
<evidence type="ECO:0000313" key="1">
    <source>
        <dbReference type="EMBL" id="AQS58412.1"/>
    </source>
</evidence>
<dbReference type="KEGG" id="dfg:B0537_04815"/>
<evidence type="ECO:0000313" key="7">
    <source>
        <dbReference type="EMBL" id="AQS60344.1"/>
    </source>
</evidence>
<dbReference type="KEGG" id="dfg:B0537_11805"/>
<evidence type="ECO:0008006" key="9">
    <source>
        <dbReference type="Google" id="ProtNLM"/>
    </source>
</evidence>
<dbReference type="AlphaFoldDB" id="A0A1S6IUG0"/>
<dbReference type="KEGG" id="dfg:B0537_15475"/>
<evidence type="ECO:0000313" key="3">
    <source>
        <dbReference type="EMBL" id="AQS58464.1"/>
    </source>
</evidence>
<dbReference type="EMBL" id="CP019698">
    <property type="protein sequence ID" value="AQS59530.1"/>
    <property type="molecule type" value="Genomic_DNA"/>
</dbReference>
<sequence>MNTREIAAEYRLAHWAQIVRRKNESGLSIKAFCANEGFRENTYYYWQRKLREAACEQLTEIRTEHAKLPCLVPPGFAELKITDAPEKFPVHNDAKQSEIRIELGGMRIAADSAYPVEKIAALLGLFKQLC</sequence>
<dbReference type="OrthoDB" id="9808061at2"/>
<proteinExistence type="predicted"/>
<dbReference type="KEGG" id="dfg:B0537_04490"/>
<dbReference type="RefSeq" id="WP_077713376.1">
    <property type="nucleotide sequence ID" value="NZ_CP019698.1"/>
</dbReference>
<dbReference type="EMBL" id="CP019698">
    <property type="protein sequence ID" value="AQS60133.1"/>
    <property type="molecule type" value="Genomic_DNA"/>
</dbReference>
<dbReference type="Proteomes" id="UP000189464">
    <property type="component" value="Chromosome"/>
</dbReference>
<dbReference type="EMBL" id="CP019698">
    <property type="protein sequence ID" value="AQS59702.1"/>
    <property type="molecule type" value="Genomic_DNA"/>
</dbReference>
<evidence type="ECO:0000313" key="8">
    <source>
        <dbReference type="Proteomes" id="UP000189464"/>
    </source>
</evidence>
<accession>A0A1S6IUG0</accession>
<evidence type="ECO:0000313" key="2">
    <source>
        <dbReference type="EMBL" id="AQS58430.1"/>
    </source>
</evidence>
<organism evidence="1 8">
    <name type="scientific">Desulforamulus ferrireducens</name>
    <dbReference type="NCBI Taxonomy" id="1833852"/>
    <lineage>
        <taxon>Bacteria</taxon>
        <taxon>Bacillati</taxon>
        <taxon>Bacillota</taxon>
        <taxon>Clostridia</taxon>
        <taxon>Eubacteriales</taxon>
        <taxon>Peptococcaceae</taxon>
        <taxon>Desulforamulus</taxon>
    </lineage>
</organism>
<protein>
    <recommendedName>
        <fullName evidence="9">Transposase</fullName>
    </recommendedName>
</protein>
<dbReference type="EMBL" id="CP019698">
    <property type="protein sequence ID" value="AQS60344.1"/>
    <property type="molecule type" value="Genomic_DNA"/>
</dbReference>
<dbReference type="KEGG" id="dfg:B0537_04590"/>
<reference evidence="1 8" key="1">
    <citation type="journal article" date="2016" name="Int. J. Syst. Evol. Microbiol.">
        <title>Desulfotomaculum ferrireducens sp. nov., a moderately thermophilic sulfate-reducing and dissimilatory Fe(III)-reducing bacterium isolated from compost.</title>
        <authorList>
            <person name="Yang G."/>
            <person name="Guo J."/>
            <person name="Zhuang L."/>
            <person name="Yuan Y."/>
            <person name="Zhou S."/>
        </authorList>
    </citation>
    <scope>NUCLEOTIDE SEQUENCE [LARGE SCALE GENOMIC DNA]</scope>
    <source>
        <strain evidence="1 8">GSS09</strain>
    </source>
</reference>
<dbReference type="EMBL" id="CP019698">
    <property type="protein sequence ID" value="AQS58430.1"/>
    <property type="molecule type" value="Genomic_DNA"/>
</dbReference>
<dbReference type="KEGG" id="dfg:B0537_10825"/>
<gene>
    <name evidence="1" type="ORF">B0537_04490</name>
    <name evidence="2" type="ORF">B0537_04590</name>
    <name evidence="3" type="ORF">B0537_04815</name>
    <name evidence="4" type="ORF">B0537_10825</name>
    <name evidence="5" type="ORF">B0537_11805</name>
    <name evidence="6" type="ORF">B0537_14240</name>
    <name evidence="7" type="ORF">B0537_15475</name>
</gene>
<evidence type="ECO:0000313" key="6">
    <source>
        <dbReference type="EMBL" id="AQS60133.1"/>
    </source>
</evidence>
<dbReference type="NCBIfam" id="NF047593">
    <property type="entry name" value="IS66_ISAeme5_TnpA"/>
    <property type="match status" value="1"/>
</dbReference>
<dbReference type="STRING" id="1833852.B0537_04490"/>
<reference evidence="1" key="2">
    <citation type="submission" date="2017-02" db="EMBL/GenBank/DDBJ databases">
        <authorList>
            <person name="Peterson S.W."/>
        </authorList>
    </citation>
    <scope>NUCLEOTIDE SEQUENCE</scope>
    <source>
        <strain evidence="1">GSS09</strain>
    </source>
</reference>
<dbReference type="EMBL" id="CP019698">
    <property type="protein sequence ID" value="AQS58412.1"/>
    <property type="molecule type" value="Genomic_DNA"/>
</dbReference>
<dbReference type="EMBL" id="CP019698">
    <property type="protein sequence ID" value="AQS58464.1"/>
    <property type="molecule type" value="Genomic_DNA"/>
</dbReference>
<keyword evidence="8" id="KW-1185">Reference proteome</keyword>
<evidence type="ECO:0000313" key="5">
    <source>
        <dbReference type="EMBL" id="AQS59702.1"/>
    </source>
</evidence>
<dbReference type="KEGG" id="dfg:B0537_14240"/>
<evidence type="ECO:0000313" key="4">
    <source>
        <dbReference type="EMBL" id="AQS59530.1"/>
    </source>
</evidence>